<gene>
    <name evidence="2" type="ORF">SY83_16860</name>
</gene>
<organism evidence="2 3">
    <name type="scientific">Paenibacillus swuensis</name>
    <dbReference type="NCBI Taxonomy" id="1178515"/>
    <lineage>
        <taxon>Bacteria</taxon>
        <taxon>Bacillati</taxon>
        <taxon>Bacillota</taxon>
        <taxon>Bacilli</taxon>
        <taxon>Bacillales</taxon>
        <taxon>Paenibacillaceae</taxon>
        <taxon>Paenibacillus</taxon>
    </lineage>
</organism>
<dbReference type="GO" id="GO:0008233">
    <property type="term" value="F:peptidase activity"/>
    <property type="evidence" value="ECO:0007669"/>
    <property type="project" value="InterPro"/>
</dbReference>
<keyword evidence="3" id="KW-1185">Reference proteome</keyword>
<dbReference type="PANTHER" id="PTHR34385:SF1">
    <property type="entry name" value="PEPTIDOGLYCAN L-ALANYL-D-GLUTAMATE ENDOPEPTIDASE CWLK"/>
    <property type="match status" value="1"/>
</dbReference>
<dbReference type="PATRIC" id="fig|1178515.4.peg.3389"/>
<dbReference type="SUPFAM" id="SSF55166">
    <property type="entry name" value="Hedgehog/DD-peptidase"/>
    <property type="match status" value="1"/>
</dbReference>
<dbReference type="CDD" id="cd14845">
    <property type="entry name" value="L-Ala-D-Glu_peptidase_like"/>
    <property type="match status" value="1"/>
</dbReference>
<proteinExistence type="predicted"/>
<dbReference type="OrthoDB" id="9799970at2"/>
<evidence type="ECO:0000259" key="1">
    <source>
        <dbReference type="Pfam" id="PF13539"/>
    </source>
</evidence>
<name>A0A172TL23_9BACL</name>
<dbReference type="STRING" id="1178515.SY83_16860"/>
<feature type="domain" description="Peptidase M15C" evidence="1">
    <location>
        <begin position="95"/>
        <end position="163"/>
    </location>
</feature>
<dbReference type="InterPro" id="IPR052179">
    <property type="entry name" value="DD-CPase-like"/>
</dbReference>
<dbReference type="KEGG" id="pswu:SY83_16860"/>
<reference evidence="2 3" key="1">
    <citation type="submission" date="2015-01" db="EMBL/GenBank/DDBJ databases">
        <title>Paenibacillus swuensis/DY6/whole genome sequencing.</title>
        <authorList>
            <person name="Kim M.K."/>
            <person name="Srinivasan S."/>
            <person name="Lee J.-J."/>
        </authorList>
    </citation>
    <scope>NUCLEOTIDE SEQUENCE [LARGE SCALE GENOMIC DNA]</scope>
    <source>
        <strain evidence="2 3">DY6</strain>
    </source>
</reference>
<dbReference type="AlphaFoldDB" id="A0A172TL23"/>
<dbReference type="PANTHER" id="PTHR34385">
    <property type="entry name" value="D-ALANYL-D-ALANINE CARBOXYPEPTIDASE"/>
    <property type="match status" value="1"/>
</dbReference>
<dbReference type="InterPro" id="IPR009045">
    <property type="entry name" value="Zn_M74/Hedgehog-like"/>
</dbReference>
<dbReference type="RefSeq" id="WP_068608610.1">
    <property type="nucleotide sequence ID" value="NZ_CP011388.1"/>
</dbReference>
<dbReference type="EMBL" id="CP011388">
    <property type="protein sequence ID" value="ANE47676.1"/>
    <property type="molecule type" value="Genomic_DNA"/>
</dbReference>
<evidence type="ECO:0000313" key="3">
    <source>
        <dbReference type="Proteomes" id="UP000076927"/>
    </source>
</evidence>
<dbReference type="Gene3D" id="3.30.1380.10">
    <property type="match status" value="1"/>
</dbReference>
<evidence type="ECO:0000313" key="2">
    <source>
        <dbReference type="EMBL" id="ANE47676.1"/>
    </source>
</evidence>
<dbReference type="Pfam" id="PF13539">
    <property type="entry name" value="Peptidase_M15_4"/>
    <property type="match status" value="1"/>
</dbReference>
<protein>
    <recommendedName>
        <fullName evidence="1">Peptidase M15C domain-containing protein</fullName>
    </recommendedName>
</protein>
<accession>A0A172TL23</accession>
<sequence length="193" mass="21706">MKKRNMLFIAMITSFLLYLFIDTVTDRNKLEELGLSQEADSLHPVVVQKKAELVQLAKTRNISILITDGFRSHSEQEELYEQGRTTPGPVVTKARAGTSYHNYGLAIDFALLTKEGKALWDTEADLNENGSSDWMEVVQLAKGLGFEWGGDWPHFPDYPHLQMDFGLSIAELQQNQDSAGVYVLKKIWNAGKG</sequence>
<dbReference type="Proteomes" id="UP000076927">
    <property type="component" value="Chromosome"/>
</dbReference>
<dbReference type="InterPro" id="IPR039561">
    <property type="entry name" value="Peptidase_M15C"/>
</dbReference>